<evidence type="ECO:0008006" key="5">
    <source>
        <dbReference type="Google" id="ProtNLM"/>
    </source>
</evidence>
<feature type="region of interest" description="Disordered" evidence="1">
    <location>
        <begin position="460"/>
        <end position="514"/>
    </location>
</feature>
<dbReference type="PANTHER" id="PTHR22168">
    <property type="entry name" value="TMEM26 PROTEIN"/>
    <property type="match status" value="1"/>
</dbReference>
<organism evidence="3 4">
    <name type="scientific">Clavelina lepadiformis</name>
    <name type="common">Light-bulb sea squirt</name>
    <name type="synonym">Ascidia lepadiformis</name>
    <dbReference type="NCBI Taxonomy" id="159417"/>
    <lineage>
        <taxon>Eukaryota</taxon>
        <taxon>Metazoa</taxon>
        <taxon>Chordata</taxon>
        <taxon>Tunicata</taxon>
        <taxon>Ascidiacea</taxon>
        <taxon>Aplousobranchia</taxon>
        <taxon>Clavelinidae</taxon>
        <taxon>Clavelina</taxon>
    </lineage>
</organism>
<feature type="compositionally biased region" description="Basic and acidic residues" evidence="1">
    <location>
        <begin position="253"/>
        <end position="265"/>
    </location>
</feature>
<evidence type="ECO:0000256" key="2">
    <source>
        <dbReference type="SAM" id="Phobius"/>
    </source>
</evidence>
<gene>
    <name evidence="3" type="ORF">CVLEPA_LOCUS31706</name>
</gene>
<keyword evidence="4" id="KW-1185">Reference proteome</keyword>
<keyword evidence="2" id="KW-0472">Membrane</keyword>
<reference evidence="3 4" key="1">
    <citation type="submission" date="2024-02" db="EMBL/GenBank/DDBJ databases">
        <authorList>
            <person name="Daric V."/>
            <person name="Darras S."/>
        </authorList>
    </citation>
    <scope>NUCLEOTIDE SEQUENCE [LARGE SCALE GENOMIC DNA]</scope>
</reference>
<sequence length="522" mass="59713">MCFGKLNRWSCSTPCGVLQGSKIVTFIKTLIRIIKSIISRCLYFLYTFIAVWRVTEALDQSIYWLLLLTLCPLVIETLHAIIVRQGNEMKWISPSVFFYMVAGIPCMWLLELKLLDHRISNTTDTPSNDTQFQGLAISINFSDEGWTLALEQILIFVLVFAKWIAPKGELSRNELSQLLLVNIAAGADIIELLEVFGEDEVNQNTEIVYLVLAIWSWSLLQFAFVLTATKNLPPLDEDYDEVVIGGTRINTLKQEDKNSKQDKQKNGNSLQVPNHQSNGKQQTGKEQSTNKTKKKNGHAKESSDKEEIPKKTVNSQSIVTIIKPSETCDSEETDSKTHEDIEVGDETHIVSKITDPNKIHDQLRADEELAACLSGRRCFECFCCYTEIWGMLMSIIFQDGPFFILRMVILFHYKVVTHMNIFFTCKNVLVIILLFNRIRVVILEERKPWKAYMKEVKKQRRREKDETRRKLGLPPKTKDLSGDAEGTRRRKSTSLLPSSAKTSSRPGSAQPISKPRWMIWRA</sequence>
<keyword evidence="2" id="KW-0812">Transmembrane</keyword>
<feature type="compositionally biased region" description="Basic and acidic residues" evidence="1">
    <location>
        <begin position="298"/>
        <end position="310"/>
    </location>
</feature>
<feature type="transmembrane region" description="Helical" evidence="2">
    <location>
        <begin position="207"/>
        <end position="226"/>
    </location>
</feature>
<feature type="transmembrane region" description="Helical" evidence="2">
    <location>
        <begin position="61"/>
        <end position="82"/>
    </location>
</feature>
<dbReference type="Pfam" id="PF09772">
    <property type="entry name" value="Tmem26"/>
    <property type="match status" value="2"/>
</dbReference>
<feature type="compositionally biased region" description="Basic and acidic residues" evidence="1">
    <location>
        <begin position="460"/>
        <end position="469"/>
    </location>
</feature>
<proteinExistence type="predicted"/>
<evidence type="ECO:0000313" key="3">
    <source>
        <dbReference type="EMBL" id="CAK8698249.1"/>
    </source>
</evidence>
<keyword evidence="2" id="KW-1133">Transmembrane helix</keyword>
<feature type="transmembrane region" description="Helical" evidence="2">
    <location>
        <begin position="145"/>
        <end position="165"/>
    </location>
</feature>
<feature type="transmembrane region" description="Helical" evidence="2">
    <location>
        <begin position="419"/>
        <end position="438"/>
    </location>
</feature>
<feature type="compositionally biased region" description="Polar residues" evidence="1">
    <location>
        <begin position="493"/>
        <end position="511"/>
    </location>
</feature>
<dbReference type="PANTHER" id="PTHR22168:SF3">
    <property type="entry name" value="TRANSMEMBRANE PROTEIN 26"/>
    <property type="match status" value="1"/>
</dbReference>
<comment type="caution">
    <text evidence="3">The sequence shown here is derived from an EMBL/GenBank/DDBJ whole genome shotgun (WGS) entry which is preliminary data.</text>
</comment>
<protein>
    <recommendedName>
        <fullName evidence="5">Transmembrane protein 26</fullName>
    </recommendedName>
</protein>
<feature type="region of interest" description="Disordered" evidence="1">
    <location>
        <begin position="253"/>
        <end position="312"/>
    </location>
</feature>
<feature type="compositionally biased region" description="Polar residues" evidence="1">
    <location>
        <begin position="266"/>
        <end position="290"/>
    </location>
</feature>
<feature type="transmembrane region" description="Helical" evidence="2">
    <location>
        <begin position="91"/>
        <end position="110"/>
    </location>
</feature>
<feature type="transmembrane region" description="Helical" evidence="2">
    <location>
        <begin position="177"/>
        <end position="195"/>
    </location>
</feature>
<evidence type="ECO:0000313" key="4">
    <source>
        <dbReference type="Proteomes" id="UP001642483"/>
    </source>
</evidence>
<dbReference type="Proteomes" id="UP001642483">
    <property type="component" value="Unassembled WGS sequence"/>
</dbReference>
<feature type="transmembrane region" description="Helical" evidence="2">
    <location>
        <begin position="395"/>
        <end position="413"/>
    </location>
</feature>
<feature type="transmembrane region" description="Helical" evidence="2">
    <location>
        <begin position="37"/>
        <end position="55"/>
    </location>
</feature>
<feature type="compositionally biased region" description="Basic and acidic residues" evidence="1">
    <location>
        <begin position="476"/>
        <end position="487"/>
    </location>
</feature>
<dbReference type="InterPro" id="IPR019169">
    <property type="entry name" value="Transmembrane_26"/>
</dbReference>
<evidence type="ECO:0000256" key="1">
    <source>
        <dbReference type="SAM" id="MobiDB-lite"/>
    </source>
</evidence>
<name>A0ABP0H5K9_CLALP</name>
<dbReference type="EMBL" id="CAWYQH010000174">
    <property type="protein sequence ID" value="CAK8698249.1"/>
    <property type="molecule type" value="Genomic_DNA"/>
</dbReference>
<accession>A0ABP0H5K9</accession>